<dbReference type="AlphaFoldDB" id="A0A2P8CVF9"/>
<keyword evidence="3" id="KW-1185">Reference proteome</keyword>
<evidence type="ECO:0000259" key="1">
    <source>
        <dbReference type="Pfam" id="PF04149"/>
    </source>
</evidence>
<protein>
    <submittedName>
        <fullName evidence="2">Uncharacterized protein DUF397</fullName>
    </submittedName>
</protein>
<proteinExistence type="predicted"/>
<sequence>MSALEWRKSSYSGDHGGNCVEVASVPELSAVRDTQNREAGCIVAPSAQWAAVLAAVKTGAL</sequence>
<organism evidence="2 3">
    <name type="scientific">Murinocardiopsis flavida</name>
    <dbReference type="NCBI Taxonomy" id="645275"/>
    <lineage>
        <taxon>Bacteria</taxon>
        <taxon>Bacillati</taxon>
        <taxon>Actinomycetota</taxon>
        <taxon>Actinomycetes</taxon>
        <taxon>Streptosporangiales</taxon>
        <taxon>Nocardiopsidaceae</taxon>
        <taxon>Murinocardiopsis</taxon>
    </lineage>
</organism>
<reference evidence="2 3" key="1">
    <citation type="submission" date="2018-03" db="EMBL/GenBank/DDBJ databases">
        <title>Genomic Encyclopedia of Archaeal and Bacterial Type Strains, Phase II (KMG-II): from individual species to whole genera.</title>
        <authorList>
            <person name="Goeker M."/>
        </authorList>
    </citation>
    <scope>NUCLEOTIDE SEQUENCE [LARGE SCALE GENOMIC DNA]</scope>
    <source>
        <strain evidence="2 3">DSM 45312</strain>
    </source>
</reference>
<feature type="domain" description="DUF397" evidence="1">
    <location>
        <begin position="4"/>
        <end position="57"/>
    </location>
</feature>
<dbReference type="RefSeq" id="WP_394339817.1">
    <property type="nucleotide sequence ID" value="NZ_PYGA01000028.1"/>
</dbReference>
<dbReference type="Proteomes" id="UP000240542">
    <property type="component" value="Unassembled WGS sequence"/>
</dbReference>
<gene>
    <name evidence="2" type="ORF">CLV63_12830</name>
</gene>
<evidence type="ECO:0000313" key="3">
    <source>
        <dbReference type="Proteomes" id="UP000240542"/>
    </source>
</evidence>
<dbReference type="InterPro" id="IPR007278">
    <property type="entry name" value="DUF397"/>
</dbReference>
<accession>A0A2P8CVF9</accession>
<name>A0A2P8CVF9_9ACTN</name>
<dbReference type="Pfam" id="PF04149">
    <property type="entry name" value="DUF397"/>
    <property type="match status" value="1"/>
</dbReference>
<dbReference type="EMBL" id="PYGA01000028">
    <property type="protein sequence ID" value="PSK88942.1"/>
    <property type="molecule type" value="Genomic_DNA"/>
</dbReference>
<evidence type="ECO:0000313" key="2">
    <source>
        <dbReference type="EMBL" id="PSK88942.1"/>
    </source>
</evidence>
<comment type="caution">
    <text evidence="2">The sequence shown here is derived from an EMBL/GenBank/DDBJ whole genome shotgun (WGS) entry which is preliminary data.</text>
</comment>